<sequence>MPVGVCPTNVDQHAVRATRNGAESGLHITSTRLFPALTNLQKPIKKEKFYAVLTSELLKNIHSNNKKQRLFPASCIFNGTLLQNFRAQTK</sequence>
<keyword evidence="2" id="KW-1185">Reference proteome</keyword>
<reference evidence="1 2" key="1">
    <citation type="journal article" date="2007" name="PLoS Genet.">
        <title>A tale of two oxidation states: bacterial colonization of arsenic-rich environments.</title>
        <authorList>
            <person name="Muller D."/>
            <person name="Medigue C."/>
            <person name="Koechler S."/>
            <person name="Barbe V."/>
            <person name="Barakat M."/>
            <person name="Talla E."/>
            <person name="Bonnefoy V."/>
            <person name="Krin E."/>
            <person name="Arsene-Ploetze F."/>
            <person name="Carapito C."/>
            <person name="Chandler M."/>
            <person name="Cournoyer B."/>
            <person name="Cruveiller S."/>
            <person name="Dossat C."/>
            <person name="Duval S."/>
            <person name="Heymann M."/>
            <person name="Leize E."/>
            <person name="Lieutaud A."/>
            <person name="Lievremont D."/>
            <person name="Makita Y."/>
            <person name="Mangenot S."/>
            <person name="Nitschke W."/>
            <person name="Ortet P."/>
            <person name="Perdrial N."/>
            <person name="Schoepp B."/>
            <person name="Siguier N."/>
            <person name="Simeonova D.D."/>
            <person name="Rouy Z."/>
            <person name="Segurens B."/>
            <person name="Turlin E."/>
            <person name="Vallenet D."/>
            <person name="Van Dorsselaer A."/>
            <person name="Weiss S."/>
            <person name="Weissenbach J."/>
            <person name="Lett M.C."/>
            <person name="Danchin A."/>
            <person name="Bertin P.N."/>
        </authorList>
    </citation>
    <scope>NUCLEOTIDE SEQUENCE [LARGE SCALE GENOMIC DNA]</scope>
    <source>
        <strain evidence="2">ULPAs1</strain>
    </source>
</reference>
<accession>A4G4M9</accession>
<dbReference type="EMBL" id="CU207211">
    <property type="protein sequence ID" value="CAL61466.1"/>
    <property type="molecule type" value="Genomic_DNA"/>
</dbReference>
<evidence type="ECO:0000313" key="1">
    <source>
        <dbReference type="EMBL" id="CAL61466.1"/>
    </source>
</evidence>
<dbReference type="Proteomes" id="UP000006697">
    <property type="component" value="Chromosome"/>
</dbReference>
<proteinExistence type="predicted"/>
<protein>
    <submittedName>
        <fullName evidence="1">Uncharacterized protein</fullName>
    </submittedName>
</protein>
<dbReference type="HOGENOM" id="CLU_2436778_0_0_4"/>
<gene>
    <name evidence="1" type="ordered locus">HEAR1293</name>
</gene>
<organism evidence="1 2">
    <name type="scientific">Herminiimonas arsenicoxydans</name>
    <dbReference type="NCBI Taxonomy" id="204773"/>
    <lineage>
        <taxon>Bacteria</taxon>
        <taxon>Pseudomonadati</taxon>
        <taxon>Pseudomonadota</taxon>
        <taxon>Betaproteobacteria</taxon>
        <taxon>Burkholderiales</taxon>
        <taxon>Oxalobacteraceae</taxon>
        <taxon>Herminiimonas</taxon>
    </lineage>
</organism>
<evidence type="ECO:0000313" key="2">
    <source>
        <dbReference type="Proteomes" id="UP000006697"/>
    </source>
</evidence>
<dbReference type="AlphaFoldDB" id="A4G4M9"/>
<dbReference type="STRING" id="204773.HEAR1293"/>
<name>A4G4M9_HERAR</name>
<dbReference type="KEGG" id="har:HEAR1293"/>